<feature type="transmembrane region" description="Helical" evidence="1">
    <location>
        <begin position="307"/>
        <end position="328"/>
    </location>
</feature>
<keyword evidence="1" id="KW-0472">Membrane</keyword>
<feature type="transmembrane region" description="Helical" evidence="1">
    <location>
        <begin position="16"/>
        <end position="37"/>
    </location>
</feature>
<organism evidence="3 4">
    <name type="scientific">Candidatus Uhrbacteria bacterium RIFCSPLOWO2_01_FULL_47_25</name>
    <dbReference type="NCBI Taxonomy" id="1802402"/>
    <lineage>
        <taxon>Bacteria</taxon>
        <taxon>Candidatus Uhriibacteriota</taxon>
    </lineage>
</organism>
<reference evidence="3 4" key="1">
    <citation type="journal article" date="2016" name="Nat. Commun.">
        <title>Thousands of microbial genomes shed light on interconnected biogeochemical processes in an aquifer system.</title>
        <authorList>
            <person name="Anantharaman K."/>
            <person name="Brown C.T."/>
            <person name="Hug L.A."/>
            <person name="Sharon I."/>
            <person name="Castelle C.J."/>
            <person name="Probst A.J."/>
            <person name="Thomas B.C."/>
            <person name="Singh A."/>
            <person name="Wilkins M.J."/>
            <person name="Karaoz U."/>
            <person name="Brodie E.L."/>
            <person name="Williams K.H."/>
            <person name="Hubbard S.S."/>
            <person name="Banfield J.F."/>
        </authorList>
    </citation>
    <scope>NUCLEOTIDE SEQUENCE [LARGE SCALE GENOMIC DNA]</scope>
</reference>
<dbReference type="AlphaFoldDB" id="A0A1F7URX8"/>
<evidence type="ECO:0000256" key="1">
    <source>
        <dbReference type="SAM" id="Phobius"/>
    </source>
</evidence>
<keyword evidence="1" id="KW-1133">Transmembrane helix</keyword>
<dbReference type="Proteomes" id="UP000176846">
    <property type="component" value="Unassembled WGS sequence"/>
</dbReference>
<name>A0A1F7URX8_9BACT</name>
<gene>
    <name evidence="3" type="ORF">A2936_00380</name>
</gene>
<dbReference type="InterPro" id="IPR026841">
    <property type="entry name" value="Aur1/Ipt1"/>
</dbReference>
<evidence type="ECO:0000313" key="4">
    <source>
        <dbReference type="Proteomes" id="UP000176846"/>
    </source>
</evidence>
<dbReference type="GO" id="GO:0016020">
    <property type="term" value="C:membrane"/>
    <property type="evidence" value="ECO:0007669"/>
    <property type="project" value="UniProtKB-SubCell"/>
</dbReference>
<feature type="transmembrane region" description="Helical" evidence="1">
    <location>
        <begin position="155"/>
        <end position="176"/>
    </location>
</feature>
<accession>A0A1F7URX8</accession>
<evidence type="ECO:0000313" key="3">
    <source>
        <dbReference type="EMBL" id="OGL81041.1"/>
    </source>
</evidence>
<dbReference type="EMBL" id="MGEK01000034">
    <property type="protein sequence ID" value="OGL81041.1"/>
    <property type="molecule type" value="Genomic_DNA"/>
</dbReference>
<evidence type="ECO:0000259" key="2">
    <source>
        <dbReference type="Pfam" id="PF14378"/>
    </source>
</evidence>
<keyword evidence="1" id="KW-0812">Transmembrane</keyword>
<sequence length="334" mass="37909">MLGVLNYYVNFGRAEILFLFFFSLILYLFLRFLTLLVQKVFWRSADQSFSKQQLLQSAFGFCLFTLFYLIAVGMAMKIIDTHPSVAKITAIDNFLMDADKTIFGVYVPFWFQSSTNVLKPLFDWLSVIFITTYLSLGTVLALVFVFVLAVNSQKFYQMFLAFLLSIILSLPFWYFFPSLSPLEGYVDNIIKSYVPGSIVTVISLYDSNDELNKFFDHVRTVRAGMSGNFMAVTTMPSMHVAWATIALYFGVLAWAALAYFLVPFYILTFIAAIYTMQHYAVDTFAGALIAVAAIIIVNKFLKQEPPLIISDLTSFAGRGLSFFVSLFGNRLKKN</sequence>
<comment type="caution">
    <text evidence="3">The sequence shown here is derived from an EMBL/GenBank/DDBJ whole genome shotgun (WGS) entry which is preliminary data.</text>
</comment>
<feature type="transmembrane region" description="Helical" evidence="1">
    <location>
        <begin position="58"/>
        <end position="79"/>
    </location>
</feature>
<protein>
    <recommendedName>
        <fullName evidence="2">Inositolphosphotransferase Aur1/Ipt1 domain-containing protein</fullName>
    </recommendedName>
</protein>
<feature type="transmembrane region" description="Helical" evidence="1">
    <location>
        <begin position="124"/>
        <end position="148"/>
    </location>
</feature>
<proteinExistence type="predicted"/>
<feature type="transmembrane region" description="Helical" evidence="1">
    <location>
        <begin position="240"/>
        <end position="267"/>
    </location>
</feature>
<feature type="domain" description="Inositolphosphotransferase Aur1/Ipt1" evidence="2">
    <location>
        <begin position="123"/>
        <end position="295"/>
    </location>
</feature>
<feature type="transmembrane region" description="Helical" evidence="1">
    <location>
        <begin position="279"/>
        <end position="301"/>
    </location>
</feature>
<dbReference type="Pfam" id="PF14378">
    <property type="entry name" value="PAP2_3"/>
    <property type="match status" value="1"/>
</dbReference>